<feature type="compositionally biased region" description="Low complexity" evidence="3">
    <location>
        <begin position="45"/>
        <end position="54"/>
    </location>
</feature>
<protein>
    <submittedName>
        <fullName evidence="4">Uncharacterized protein</fullName>
    </submittedName>
</protein>
<dbReference type="AlphaFoldDB" id="A0A4P9VWH4"/>
<gene>
    <name evidence="4" type="ORF">BDK51DRAFT_48207</name>
</gene>
<feature type="region of interest" description="Disordered" evidence="3">
    <location>
        <begin position="41"/>
        <end position="68"/>
    </location>
</feature>
<evidence type="ECO:0000313" key="5">
    <source>
        <dbReference type="Proteomes" id="UP000269721"/>
    </source>
</evidence>
<dbReference type="PANTHER" id="PTHR48107">
    <property type="entry name" value="NADPH-DEPENDENT ALDEHYDE REDUCTASE-LIKE PROTEIN, CHLOROPLASTIC-RELATED"/>
    <property type="match status" value="1"/>
</dbReference>
<keyword evidence="5" id="KW-1185">Reference proteome</keyword>
<evidence type="ECO:0000313" key="4">
    <source>
        <dbReference type="EMBL" id="RKO84059.1"/>
    </source>
</evidence>
<sequence length="100" mass="10685">MSTAKDLAGKVALVTGASRGIGRGIAIELASLGANVVITYSSDNSRPGKPLPLSKKSKRSDNRADSHTLCLSSDPARGACRALPVRRRLCRCWEEAARRH</sequence>
<proteinExistence type="inferred from homology"/>
<name>A0A4P9VWH4_9FUNG</name>
<comment type="similarity">
    <text evidence="1">Belongs to the short-chain dehydrogenases/reductases (SDR) family.</text>
</comment>
<dbReference type="EMBL" id="ML000550">
    <property type="protein sequence ID" value="RKO84059.1"/>
    <property type="molecule type" value="Genomic_DNA"/>
</dbReference>
<reference evidence="5" key="1">
    <citation type="journal article" date="2018" name="Nat. Microbiol.">
        <title>Leveraging single-cell genomics to expand the fungal tree of life.</title>
        <authorList>
            <person name="Ahrendt S.R."/>
            <person name="Quandt C.A."/>
            <person name="Ciobanu D."/>
            <person name="Clum A."/>
            <person name="Salamov A."/>
            <person name="Andreopoulos B."/>
            <person name="Cheng J.F."/>
            <person name="Woyke T."/>
            <person name="Pelin A."/>
            <person name="Henrissat B."/>
            <person name="Reynolds N.K."/>
            <person name="Benny G.L."/>
            <person name="Smith M.E."/>
            <person name="James T.Y."/>
            <person name="Grigoriev I.V."/>
        </authorList>
    </citation>
    <scope>NUCLEOTIDE SEQUENCE [LARGE SCALE GENOMIC DNA]</scope>
</reference>
<dbReference type="GO" id="GO:0016614">
    <property type="term" value="F:oxidoreductase activity, acting on CH-OH group of donors"/>
    <property type="evidence" value="ECO:0007669"/>
    <property type="project" value="UniProtKB-ARBA"/>
</dbReference>
<dbReference type="Proteomes" id="UP000269721">
    <property type="component" value="Unassembled WGS sequence"/>
</dbReference>
<evidence type="ECO:0000256" key="1">
    <source>
        <dbReference type="ARBA" id="ARBA00006484"/>
    </source>
</evidence>
<dbReference type="Gene3D" id="3.40.50.720">
    <property type="entry name" value="NAD(P)-binding Rossmann-like Domain"/>
    <property type="match status" value="1"/>
</dbReference>
<evidence type="ECO:0000256" key="2">
    <source>
        <dbReference type="ARBA" id="ARBA00023002"/>
    </source>
</evidence>
<dbReference type="SUPFAM" id="SSF51735">
    <property type="entry name" value="NAD(P)-binding Rossmann-fold domains"/>
    <property type="match status" value="1"/>
</dbReference>
<keyword evidence="2" id="KW-0560">Oxidoreductase</keyword>
<dbReference type="PANTHER" id="PTHR48107:SF7">
    <property type="entry name" value="RE15974P"/>
    <property type="match status" value="1"/>
</dbReference>
<dbReference type="InterPro" id="IPR002347">
    <property type="entry name" value="SDR_fam"/>
</dbReference>
<organism evidence="4 5">
    <name type="scientific">Blyttiomyces helicus</name>
    <dbReference type="NCBI Taxonomy" id="388810"/>
    <lineage>
        <taxon>Eukaryota</taxon>
        <taxon>Fungi</taxon>
        <taxon>Fungi incertae sedis</taxon>
        <taxon>Chytridiomycota</taxon>
        <taxon>Chytridiomycota incertae sedis</taxon>
        <taxon>Chytridiomycetes</taxon>
        <taxon>Chytridiomycetes incertae sedis</taxon>
        <taxon>Blyttiomyces</taxon>
    </lineage>
</organism>
<accession>A0A4P9VWH4</accession>
<dbReference type="InterPro" id="IPR036291">
    <property type="entry name" value="NAD(P)-bd_dom_sf"/>
</dbReference>
<evidence type="ECO:0000256" key="3">
    <source>
        <dbReference type="SAM" id="MobiDB-lite"/>
    </source>
</evidence>
<dbReference type="Pfam" id="PF00106">
    <property type="entry name" value="adh_short"/>
    <property type="match status" value="1"/>
</dbReference>